<feature type="domain" description="C2H2-type" evidence="12">
    <location>
        <begin position="52"/>
        <end position="83"/>
    </location>
</feature>
<evidence type="ECO:0000256" key="5">
    <source>
        <dbReference type="ARBA" id="ARBA00022771"/>
    </source>
</evidence>
<dbReference type="GO" id="GO:0005634">
    <property type="term" value="C:nucleus"/>
    <property type="evidence" value="ECO:0007669"/>
    <property type="project" value="UniProtKB-SubCell"/>
</dbReference>
<evidence type="ECO:0000256" key="8">
    <source>
        <dbReference type="ARBA" id="ARBA00023125"/>
    </source>
</evidence>
<evidence type="ECO:0000313" key="14">
    <source>
        <dbReference type="Proteomes" id="UP000261480"/>
    </source>
</evidence>
<dbReference type="InterPro" id="IPR036236">
    <property type="entry name" value="Znf_C2H2_sf"/>
</dbReference>
<dbReference type="GO" id="GO:0008270">
    <property type="term" value="F:zinc ion binding"/>
    <property type="evidence" value="ECO:0007669"/>
    <property type="project" value="UniProtKB-KW"/>
</dbReference>
<dbReference type="GO" id="GO:0003677">
    <property type="term" value="F:DNA binding"/>
    <property type="evidence" value="ECO:0007669"/>
    <property type="project" value="UniProtKB-KW"/>
</dbReference>
<dbReference type="Pfam" id="PF00096">
    <property type="entry name" value="zf-C2H2"/>
    <property type="match status" value="3"/>
</dbReference>
<keyword evidence="3" id="KW-0479">Metal-binding</keyword>
<dbReference type="AlphaFoldDB" id="A0A3B3XX90"/>
<protein>
    <recommendedName>
        <fullName evidence="12">C2H2-type domain-containing protein</fullName>
    </recommendedName>
</protein>
<comment type="subcellular location">
    <subcellularLocation>
        <location evidence="1">Nucleus</location>
    </subcellularLocation>
</comment>
<dbReference type="SUPFAM" id="SSF57667">
    <property type="entry name" value="beta-beta-alpha zinc fingers"/>
    <property type="match status" value="2"/>
</dbReference>
<reference evidence="13" key="2">
    <citation type="submission" date="2025-09" db="UniProtKB">
        <authorList>
            <consortium name="Ensembl"/>
        </authorList>
    </citation>
    <scope>IDENTIFICATION</scope>
</reference>
<proteinExistence type="inferred from homology"/>
<dbReference type="FunFam" id="3.30.160.60:FF:001480">
    <property type="entry name" value="Si:cabz01071911.3"/>
    <property type="match status" value="1"/>
</dbReference>
<evidence type="ECO:0000256" key="1">
    <source>
        <dbReference type="ARBA" id="ARBA00004123"/>
    </source>
</evidence>
<evidence type="ECO:0000259" key="12">
    <source>
        <dbReference type="PROSITE" id="PS50157"/>
    </source>
</evidence>
<organism evidence="13 14">
    <name type="scientific">Poecilia mexicana</name>
    <dbReference type="NCBI Taxonomy" id="48701"/>
    <lineage>
        <taxon>Eukaryota</taxon>
        <taxon>Metazoa</taxon>
        <taxon>Chordata</taxon>
        <taxon>Craniata</taxon>
        <taxon>Vertebrata</taxon>
        <taxon>Euteleostomi</taxon>
        <taxon>Actinopterygii</taxon>
        <taxon>Neopterygii</taxon>
        <taxon>Teleostei</taxon>
        <taxon>Neoteleostei</taxon>
        <taxon>Acanthomorphata</taxon>
        <taxon>Ovalentaria</taxon>
        <taxon>Atherinomorphae</taxon>
        <taxon>Cyprinodontiformes</taxon>
        <taxon>Poeciliidae</taxon>
        <taxon>Poeciliinae</taxon>
        <taxon>Poecilia</taxon>
    </lineage>
</organism>
<evidence type="ECO:0000256" key="7">
    <source>
        <dbReference type="ARBA" id="ARBA00023015"/>
    </source>
</evidence>
<dbReference type="InterPro" id="IPR050331">
    <property type="entry name" value="Zinc_finger"/>
</dbReference>
<dbReference type="PROSITE" id="PS50157">
    <property type="entry name" value="ZINC_FINGER_C2H2_2"/>
    <property type="match status" value="5"/>
</dbReference>
<keyword evidence="4" id="KW-0677">Repeat</keyword>
<dbReference type="GO" id="GO:0010468">
    <property type="term" value="P:regulation of gene expression"/>
    <property type="evidence" value="ECO:0007669"/>
    <property type="project" value="TreeGrafter"/>
</dbReference>
<evidence type="ECO:0000256" key="9">
    <source>
        <dbReference type="ARBA" id="ARBA00023163"/>
    </source>
</evidence>
<keyword evidence="8" id="KW-0238">DNA-binding</keyword>
<evidence type="ECO:0000313" key="13">
    <source>
        <dbReference type="Ensembl" id="ENSPMEP00000019697.1"/>
    </source>
</evidence>
<comment type="similarity">
    <text evidence="2">Belongs to the krueppel C2H2-type zinc-finger protein family.</text>
</comment>
<reference evidence="13" key="1">
    <citation type="submission" date="2025-08" db="UniProtKB">
        <authorList>
            <consortium name="Ensembl"/>
        </authorList>
    </citation>
    <scope>IDENTIFICATION</scope>
</reference>
<feature type="domain" description="C2H2-type" evidence="12">
    <location>
        <begin position="112"/>
        <end position="139"/>
    </location>
</feature>
<dbReference type="STRING" id="48701.ENSPMEP00000019697"/>
<dbReference type="Pfam" id="PF13912">
    <property type="entry name" value="zf-C2H2_6"/>
    <property type="match status" value="1"/>
</dbReference>
<evidence type="ECO:0000256" key="10">
    <source>
        <dbReference type="ARBA" id="ARBA00023242"/>
    </source>
</evidence>
<feature type="domain" description="C2H2-type" evidence="12">
    <location>
        <begin position="29"/>
        <end position="51"/>
    </location>
</feature>
<dbReference type="FunFam" id="3.30.160.60:FF:001506">
    <property type="entry name" value="Zinc finger protein"/>
    <property type="match status" value="1"/>
</dbReference>
<accession>A0A3B3XX90</accession>
<dbReference type="Gene3D" id="3.30.160.60">
    <property type="entry name" value="Classic Zinc Finger"/>
    <property type="match status" value="5"/>
</dbReference>
<keyword evidence="5 11" id="KW-0863">Zinc-finger</keyword>
<feature type="domain" description="C2H2-type" evidence="12">
    <location>
        <begin position="8"/>
        <end position="26"/>
    </location>
</feature>
<evidence type="ECO:0000256" key="4">
    <source>
        <dbReference type="ARBA" id="ARBA00022737"/>
    </source>
</evidence>
<dbReference type="InterPro" id="IPR013087">
    <property type="entry name" value="Znf_C2H2_type"/>
</dbReference>
<dbReference type="Proteomes" id="UP000261480">
    <property type="component" value="Unplaced"/>
</dbReference>
<evidence type="ECO:0000256" key="2">
    <source>
        <dbReference type="ARBA" id="ARBA00006991"/>
    </source>
</evidence>
<evidence type="ECO:0000256" key="3">
    <source>
        <dbReference type="ARBA" id="ARBA00022723"/>
    </source>
</evidence>
<keyword evidence="14" id="KW-1185">Reference proteome</keyword>
<dbReference type="FunFam" id="3.30.160.60:FF:000733">
    <property type="entry name" value="Zinc finger protein 236 variant"/>
    <property type="match status" value="1"/>
</dbReference>
<sequence length="213" mass="24719">TDQIIGPFVCRVCNKDFSLQNTLNRHIFCSKGFSLQHNLKSHMHLHTGEKPFVCSVCSKGFLQQLNLKNHMERHMRLHTEERPFGCDVCKSRFTHKCNLESHMRVHSGEKPFVCDVCMKAFSQQGDLKRHMLVNAADPQEERPRFESWVFLSGGGMFSQHIRSSLGTLTSFSSPKMNMLTGINQSQLSLFHFKMYFPPFSEFFKTCFTLNIRF</sequence>
<keyword evidence="9" id="KW-0804">Transcription</keyword>
<dbReference type="PANTHER" id="PTHR16515:SF49">
    <property type="entry name" value="GASTRULA ZINC FINGER PROTEIN XLCGF49.1-LIKE-RELATED"/>
    <property type="match status" value="1"/>
</dbReference>
<keyword evidence="10" id="KW-0539">Nucleus</keyword>
<dbReference type="SMART" id="SM00355">
    <property type="entry name" value="ZnF_C2H2"/>
    <property type="match status" value="4"/>
</dbReference>
<evidence type="ECO:0000256" key="6">
    <source>
        <dbReference type="ARBA" id="ARBA00022833"/>
    </source>
</evidence>
<feature type="domain" description="C2H2-type" evidence="12">
    <location>
        <begin position="84"/>
        <end position="111"/>
    </location>
</feature>
<dbReference type="Ensembl" id="ENSPMET00000029135.1">
    <property type="protein sequence ID" value="ENSPMEP00000019697.1"/>
    <property type="gene ID" value="ENSPMEG00000022716.1"/>
</dbReference>
<keyword evidence="6" id="KW-0862">Zinc</keyword>
<dbReference type="PROSITE" id="PS00028">
    <property type="entry name" value="ZINC_FINGER_C2H2_1"/>
    <property type="match status" value="2"/>
</dbReference>
<name>A0A3B3XX90_9TELE</name>
<keyword evidence="7" id="KW-0805">Transcription regulation</keyword>
<evidence type="ECO:0000256" key="11">
    <source>
        <dbReference type="PROSITE-ProRule" id="PRU00042"/>
    </source>
</evidence>
<dbReference type="PANTHER" id="PTHR16515">
    <property type="entry name" value="PR DOMAIN ZINC FINGER PROTEIN"/>
    <property type="match status" value="1"/>
</dbReference>